<dbReference type="PANTHER" id="PTHR47249">
    <property type="entry name" value="VACUOLAR PROTEIN 8"/>
    <property type="match status" value="1"/>
</dbReference>
<evidence type="ECO:0000256" key="4">
    <source>
        <dbReference type="ARBA" id="ARBA00022737"/>
    </source>
</evidence>
<dbReference type="PROSITE" id="PS50176">
    <property type="entry name" value="ARM_REPEAT"/>
    <property type="match status" value="1"/>
</dbReference>
<evidence type="ECO:0000256" key="8">
    <source>
        <dbReference type="PROSITE-ProRule" id="PRU00259"/>
    </source>
</evidence>
<name>A0A8H6Y4F4_9AGAR</name>
<evidence type="ECO:0000256" key="1">
    <source>
        <dbReference type="ARBA" id="ARBA00004592"/>
    </source>
</evidence>
<dbReference type="InterPro" id="IPR011989">
    <property type="entry name" value="ARM-like"/>
</dbReference>
<dbReference type="GO" id="GO:0043495">
    <property type="term" value="F:protein-membrane adaptor activity"/>
    <property type="evidence" value="ECO:0007669"/>
    <property type="project" value="InterPro"/>
</dbReference>
<evidence type="ECO:0000256" key="5">
    <source>
        <dbReference type="ARBA" id="ARBA00023136"/>
    </source>
</evidence>
<dbReference type="InterPro" id="IPR045156">
    <property type="entry name" value="Vac8"/>
</dbReference>
<dbReference type="InterPro" id="IPR016024">
    <property type="entry name" value="ARM-type_fold"/>
</dbReference>
<proteinExistence type="inferred from homology"/>
<evidence type="ECO:0000313" key="10">
    <source>
        <dbReference type="Proteomes" id="UP000620124"/>
    </source>
</evidence>
<feature type="repeat" description="ARM" evidence="8">
    <location>
        <begin position="102"/>
        <end position="130"/>
    </location>
</feature>
<comment type="caution">
    <text evidence="9">The sequence shown here is derived from an EMBL/GenBank/DDBJ whole genome shotgun (WGS) entry which is preliminary data.</text>
</comment>
<dbReference type="EMBL" id="JACAZI010000008">
    <property type="protein sequence ID" value="KAF7353988.1"/>
    <property type="molecule type" value="Genomic_DNA"/>
</dbReference>
<dbReference type="AlphaFoldDB" id="A0A8H6Y4F4"/>
<dbReference type="OrthoDB" id="2977280at2759"/>
<gene>
    <name evidence="9" type="ORF">MVEN_01085400</name>
</gene>
<dbReference type="Gene3D" id="1.25.10.10">
    <property type="entry name" value="Leucine-rich Repeat Variant"/>
    <property type="match status" value="3"/>
</dbReference>
<organism evidence="9 10">
    <name type="scientific">Mycena venus</name>
    <dbReference type="NCBI Taxonomy" id="2733690"/>
    <lineage>
        <taxon>Eukaryota</taxon>
        <taxon>Fungi</taxon>
        <taxon>Dikarya</taxon>
        <taxon>Basidiomycota</taxon>
        <taxon>Agaricomycotina</taxon>
        <taxon>Agaricomycetes</taxon>
        <taxon>Agaricomycetidae</taxon>
        <taxon>Agaricales</taxon>
        <taxon>Marasmiineae</taxon>
        <taxon>Mycenaceae</taxon>
        <taxon>Mycena</taxon>
    </lineage>
</organism>
<evidence type="ECO:0000256" key="6">
    <source>
        <dbReference type="ARBA" id="ARBA00023288"/>
    </source>
</evidence>
<dbReference type="PANTHER" id="PTHR47249:SF1">
    <property type="entry name" value="VACUOLAR PROTEIN 8"/>
    <property type="match status" value="1"/>
</dbReference>
<evidence type="ECO:0000256" key="3">
    <source>
        <dbReference type="ARBA" id="ARBA00022554"/>
    </source>
</evidence>
<comment type="subcellular location">
    <subcellularLocation>
        <location evidence="1">Vacuole membrane</location>
        <topology evidence="1">Lipid-anchor</topology>
    </subcellularLocation>
</comment>
<dbReference type="SUPFAM" id="SSF48371">
    <property type="entry name" value="ARM repeat"/>
    <property type="match status" value="2"/>
</dbReference>
<dbReference type="GO" id="GO:0005774">
    <property type="term" value="C:vacuolar membrane"/>
    <property type="evidence" value="ECO:0007669"/>
    <property type="project" value="UniProtKB-SubCell"/>
</dbReference>
<dbReference type="GO" id="GO:0071562">
    <property type="term" value="P:nucleus-vacuole junction assembly"/>
    <property type="evidence" value="ECO:0007669"/>
    <property type="project" value="InterPro"/>
</dbReference>
<protein>
    <recommendedName>
        <fullName evidence="7">Vacuolar protein 8</fullName>
    </recommendedName>
</protein>
<accession>A0A8H6Y4F4</accession>
<keyword evidence="4" id="KW-0677">Repeat</keyword>
<keyword evidence="6" id="KW-0449">Lipoprotein</keyword>
<sequence length="881" mass="96215">MDTLHQHECHSVHSRWSDSNSVGPTIPIHTFAKPLAKFLHHRQVTTLLAKYYSSALSAELLDLLTIYLESKEISSATKTLILRDLNIRAAQEAEARAIVKENGLPSLIRLLDCSDPDILEATCTILETLALYTTLNPEIMNSYPFVRIISLTLNKNRSVRKQSLYLLRCLANLSEESAQAIVNAGALQAVAELLPSTDSDFVGWASDLLDSLARCSSVNSVVAESIPYHCLVAAVEQAEPSMKSAMSILLSISDGGLSSAHAFAVEANLQWTRKMLDSPSLSVVKFACRILGNIAQHDSLVESVVQLAPCQRLLSLMRYADSVATDAIYTVTQMCRVDVGMYSLSNSLLELLGSAEDAVVKSSCQLLGNLARNVILNTAIANSACCRYLVSFIGKKGSAVDEELEIVMLQIGSHDAGARAVADAMIEALSSPQSPRDPIVLARLCRMLGHTSLSFKVASLVKVSSIVPLLLNEDVDVQEASVYMFRCIYEMSGATTAIEILLKLLNDSVSSPHPLDPAEVTQICRVIAAAAVSSRPTAPDLIRVLPLALLLWDDDISVAAASLYMFQRIYGMLELPSVAEILLKMLNDAMSAPQPFNPIVLSQLCRMLGHTSLSFKVASLVKVSSIVPLLLNEDVDVQEASVYMFRCIYKMPGATTAIEILLKLLNDAVSSPQSLDPAEVTQICRVIAAAAVSSRPTAPDLIRVFPLTLLLWDDDISVAAASLYMFQRIYGMLELPSVAEILLKMLNDAMLAPQPFNPIVLSQLCRMLGDEACSLTNAAHWKIWTFVPLLDDHDPDVQASSAYLFRRIYGMPRLTSTTEILFKVLNDAVLAQPLDHILLCRLCRLLGRKESSIPQSIEVSSFVPLLMNSDSEVQTSAVYYQ</sequence>
<evidence type="ECO:0000256" key="2">
    <source>
        <dbReference type="ARBA" id="ARBA00005462"/>
    </source>
</evidence>
<keyword evidence="10" id="KW-1185">Reference proteome</keyword>
<evidence type="ECO:0000313" key="9">
    <source>
        <dbReference type="EMBL" id="KAF7353988.1"/>
    </source>
</evidence>
<dbReference type="Proteomes" id="UP000620124">
    <property type="component" value="Unassembled WGS sequence"/>
</dbReference>
<dbReference type="Pfam" id="PF00514">
    <property type="entry name" value="Arm"/>
    <property type="match status" value="1"/>
</dbReference>
<keyword evidence="3" id="KW-0926">Vacuole</keyword>
<dbReference type="InterPro" id="IPR000225">
    <property type="entry name" value="Armadillo"/>
</dbReference>
<comment type="similarity">
    <text evidence="2">Belongs to the beta-catenin family.</text>
</comment>
<evidence type="ECO:0000256" key="7">
    <source>
        <dbReference type="ARBA" id="ARBA00026209"/>
    </source>
</evidence>
<reference evidence="9" key="1">
    <citation type="submission" date="2020-05" db="EMBL/GenBank/DDBJ databases">
        <title>Mycena genomes resolve the evolution of fungal bioluminescence.</title>
        <authorList>
            <person name="Tsai I.J."/>
        </authorList>
    </citation>
    <scope>NUCLEOTIDE SEQUENCE</scope>
    <source>
        <strain evidence="9">CCC161011</strain>
    </source>
</reference>
<dbReference type="SMART" id="SM00185">
    <property type="entry name" value="ARM"/>
    <property type="match status" value="4"/>
</dbReference>
<keyword evidence="5" id="KW-0472">Membrane</keyword>